<dbReference type="PANTHER" id="PTHR12815:SF47">
    <property type="entry name" value="TRANSLOCATION AND ASSEMBLY MODULE SUBUNIT TAMA"/>
    <property type="match status" value="1"/>
</dbReference>
<keyword evidence="8" id="KW-1185">Reference proteome</keyword>
<dbReference type="AlphaFoldDB" id="A0A1G6TY04"/>
<reference evidence="7 8" key="1">
    <citation type="submission" date="2016-09" db="EMBL/GenBank/DDBJ databases">
        <authorList>
            <person name="Capua I."/>
            <person name="De Benedictis P."/>
            <person name="Joannis T."/>
            <person name="Lombin L.H."/>
            <person name="Cattoli G."/>
        </authorList>
    </citation>
    <scope>NUCLEOTIDE SEQUENCE [LARGE SCALE GENOMIC DNA]</scope>
    <source>
        <strain evidence="7 8">A7P-90m</strain>
    </source>
</reference>
<dbReference type="GO" id="GO:0019867">
    <property type="term" value="C:outer membrane"/>
    <property type="evidence" value="ECO:0007669"/>
    <property type="project" value="InterPro"/>
</dbReference>
<dbReference type="STRING" id="1640674.SAMN05216323_11392"/>
<evidence type="ECO:0000256" key="1">
    <source>
        <dbReference type="ARBA" id="ARBA00004370"/>
    </source>
</evidence>
<evidence type="ECO:0000259" key="6">
    <source>
        <dbReference type="Pfam" id="PF01103"/>
    </source>
</evidence>
<name>A0A1G6TY04_9BACT</name>
<keyword evidence="4" id="KW-0472">Membrane</keyword>
<evidence type="ECO:0000256" key="4">
    <source>
        <dbReference type="ARBA" id="ARBA00023136"/>
    </source>
</evidence>
<dbReference type="InterPro" id="IPR000184">
    <property type="entry name" value="Bac_surfAg_D15"/>
</dbReference>
<dbReference type="Proteomes" id="UP000199452">
    <property type="component" value="Unassembled WGS sequence"/>
</dbReference>
<evidence type="ECO:0000256" key="5">
    <source>
        <dbReference type="ARBA" id="ARBA00023237"/>
    </source>
</evidence>
<feature type="non-terminal residue" evidence="7">
    <location>
        <position position="1"/>
    </location>
</feature>
<keyword evidence="2" id="KW-0812">Transmembrane</keyword>
<dbReference type="EMBL" id="FMYP01000139">
    <property type="protein sequence ID" value="SDD33336.1"/>
    <property type="molecule type" value="Genomic_DNA"/>
</dbReference>
<comment type="subcellular location">
    <subcellularLocation>
        <location evidence="1">Membrane</location>
    </subcellularLocation>
</comment>
<dbReference type="RefSeq" id="WP_139180985.1">
    <property type="nucleotide sequence ID" value="NZ_FMYP01000139.1"/>
</dbReference>
<dbReference type="Gene3D" id="2.40.160.50">
    <property type="entry name" value="membrane protein fhac: a member of the omp85/tpsb transporter family"/>
    <property type="match status" value="1"/>
</dbReference>
<dbReference type="PANTHER" id="PTHR12815">
    <property type="entry name" value="SORTING AND ASSEMBLY MACHINERY SAMM50 PROTEIN FAMILY MEMBER"/>
    <property type="match status" value="1"/>
</dbReference>
<dbReference type="Pfam" id="PF01103">
    <property type="entry name" value="Omp85"/>
    <property type="match status" value="1"/>
</dbReference>
<evidence type="ECO:0000313" key="8">
    <source>
        <dbReference type="Proteomes" id="UP000199452"/>
    </source>
</evidence>
<protein>
    <submittedName>
        <fullName evidence="7">Outer membrane protein insertion porin family/translocation and assembly module TamA</fullName>
    </submittedName>
</protein>
<keyword evidence="5" id="KW-0998">Cell outer membrane</keyword>
<feature type="domain" description="Bacterial surface antigen (D15)" evidence="6">
    <location>
        <begin position="84"/>
        <end position="382"/>
    </location>
</feature>
<dbReference type="InterPro" id="IPR039910">
    <property type="entry name" value="D15-like"/>
</dbReference>
<keyword evidence="3" id="KW-0732">Signal</keyword>
<dbReference type="OrthoDB" id="9814535at2"/>
<organism evidence="7 8">
    <name type="scientific">Williamwhitmania taraxaci</name>
    <dbReference type="NCBI Taxonomy" id="1640674"/>
    <lineage>
        <taxon>Bacteria</taxon>
        <taxon>Pseudomonadati</taxon>
        <taxon>Bacteroidota</taxon>
        <taxon>Bacteroidia</taxon>
        <taxon>Bacteroidales</taxon>
        <taxon>Williamwhitmaniaceae</taxon>
        <taxon>Williamwhitmania</taxon>
    </lineage>
</organism>
<gene>
    <name evidence="7" type="ORF">SAMN05216323_11392</name>
</gene>
<accession>A0A1G6TY04</accession>
<evidence type="ECO:0000256" key="2">
    <source>
        <dbReference type="ARBA" id="ARBA00022692"/>
    </source>
</evidence>
<proteinExistence type="predicted"/>
<evidence type="ECO:0000313" key="7">
    <source>
        <dbReference type="EMBL" id="SDD33336.1"/>
    </source>
</evidence>
<evidence type="ECO:0000256" key="3">
    <source>
        <dbReference type="ARBA" id="ARBA00022729"/>
    </source>
</evidence>
<sequence length="382" mass="42987">KLIHKFGHEIILFLWHNITETSGTISPKYQVVSVLPQTNPKTRKTPIPVHLFIEEAPRLTTRFGAGYGTEDQFRAFLDFGYKGFLGGARQLKLNLKHSSLEPYSASLKWIQPQFLTKKSSITLNPFIIKNSEPGYVTQTFGLNVPITYRFSDDFSSTLTYYLERVKQDVGQGYEEIPHSGDGIFPYNKSGILVSTRFNNSKPQFFPTQGITAFIGFKLNGYLLGSDFNYNSLWAEFRTYYEIGDVVIAFRILTGGIHSADTSQFIPVEDRFYSGGSNSVRGWNRSDLGPKRSNGSPLGGKSVMEGNLEARYPLFWKVSGVAFLDAGNVWTESYTYKLKELAYAVGGGIRVETPIGPIRFDVGFPVWNEKKKPQFFISVGQAF</sequence>